<feature type="domain" description="Aminoglycoside phosphotransferase" evidence="1">
    <location>
        <begin position="35"/>
        <end position="237"/>
    </location>
</feature>
<dbReference type="Gene3D" id="3.90.1200.10">
    <property type="match status" value="1"/>
</dbReference>
<evidence type="ECO:0000313" key="2">
    <source>
        <dbReference type="EMBL" id="TCC38695.1"/>
    </source>
</evidence>
<reference evidence="2 3" key="1">
    <citation type="submission" date="2019-02" db="EMBL/GenBank/DDBJ databases">
        <title>Kribbella capetownensis sp. nov. and Kribbella speibonae sp. nov., isolated from soil.</title>
        <authorList>
            <person name="Curtis S.M."/>
            <person name="Norton I."/>
            <person name="Everest G.J."/>
            <person name="Meyers P.R."/>
        </authorList>
    </citation>
    <scope>NUCLEOTIDE SEQUENCE [LARGE SCALE GENOMIC DNA]</scope>
    <source>
        <strain evidence="2 3">YM55</strain>
    </source>
</reference>
<evidence type="ECO:0000313" key="3">
    <source>
        <dbReference type="Proteomes" id="UP000294225"/>
    </source>
</evidence>
<dbReference type="AlphaFoldDB" id="A0A4R0JAW6"/>
<gene>
    <name evidence="2" type="ORF">E0H92_20050</name>
</gene>
<organism evidence="2 3">
    <name type="scientific">Kribbella speibonae</name>
    <dbReference type="NCBI Taxonomy" id="1572660"/>
    <lineage>
        <taxon>Bacteria</taxon>
        <taxon>Bacillati</taxon>
        <taxon>Actinomycetota</taxon>
        <taxon>Actinomycetes</taxon>
        <taxon>Propionibacteriales</taxon>
        <taxon>Kribbellaceae</taxon>
        <taxon>Kribbella</taxon>
    </lineage>
</organism>
<protein>
    <recommendedName>
        <fullName evidence="1">Aminoglycoside phosphotransferase domain-containing protein</fullName>
    </recommendedName>
</protein>
<dbReference type="Pfam" id="PF01636">
    <property type="entry name" value="APH"/>
    <property type="match status" value="1"/>
</dbReference>
<proteinExistence type="predicted"/>
<dbReference type="InterPro" id="IPR002575">
    <property type="entry name" value="Aminoglycoside_PTrfase"/>
</dbReference>
<sequence length="305" mass="33500">MALTEQGRPTQELHTLIASALGKEPIDWHRPHTGRSAESFAVGFADGSGAFVKTAAEGLRTEHEIVSSVDSDLVPRELAWLEDGDRQVLVMEDLRTAHWPADHDPVMWKPGQFELLFAALRRVGELPAPASLPSAQDAFRPHWPWIEQDADDFLALGLCSEAWFSAALAGLVEAEGNVPVAGDALVHNDVRSDNLCFVGRRVVLVDWAQAVRGNPQQDLAWALSTLPLEGGPDPYGVFPDGGPWAAHIAGQCARRAVHETQAPEWLRTVFQRIAVICLSWASRSLDLPPWTGRHWSEISTEAPKR</sequence>
<name>A0A4R0JAW6_9ACTN</name>
<dbReference type="InterPro" id="IPR011009">
    <property type="entry name" value="Kinase-like_dom_sf"/>
</dbReference>
<dbReference type="Proteomes" id="UP000294225">
    <property type="component" value="Unassembled WGS sequence"/>
</dbReference>
<dbReference type="RefSeq" id="WP_131497261.1">
    <property type="nucleotide sequence ID" value="NZ_SJKC01000002.1"/>
</dbReference>
<evidence type="ECO:0000259" key="1">
    <source>
        <dbReference type="Pfam" id="PF01636"/>
    </source>
</evidence>
<accession>A0A4R0JAW6</accession>
<dbReference type="EMBL" id="SJKC01000002">
    <property type="protein sequence ID" value="TCC38695.1"/>
    <property type="molecule type" value="Genomic_DNA"/>
</dbReference>
<comment type="caution">
    <text evidence="2">The sequence shown here is derived from an EMBL/GenBank/DDBJ whole genome shotgun (WGS) entry which is preliminary data.</text>
</comment>
<dbReference type="SUPFAM" id="SSF56112">
    <property type="entry name" value="Protein kinase-like (PK-like)"/>
    <property type="match status" value="1"/>
</dbReference>